<comment type="similarity">
    <text evidence="1">Belongs to the glycosyl hydrolase 13 family.</text>
</comment>
<dbReference type="SUPFAM" id="SSF51445">
    <property type="entry name" value="(Trans)glycosidases"/>
    <property type="match status" value="1"/>
</dbReference>
<feature type="domain" description="Glycosyl hydrolase family 13 catalytic" evidence="2">
    <location>
        <begin position="247"/>
        <end position="596"/>
    </location>
</feature>
<evidence type="ECO:0000313" key="4">
    <source>
        <dbReference type="Proteomes" id="UP000512167"/>
    </source>
</evidence>
<proteinExistence type="inferred from homology"/>
<sequence>MNYKKLSAYLDDSDIITVIVDQKYYHDENQLSIYHEKEMIDFEKHTENLYDGYYKLTLRVDKTINLRENWRLTLDESLETEIMSGKVVRTKSFLSENHYQKNDLGITYHFDYSIFKLWAPIAKKVHIYMESPQGQNYTHELSYEEFGVWSLKLDGNYEGYAYIYHVYVNGSWKKVKDPYALASKANGELAYVVDLDQTYAMSHSYRNNKDNLIYELSVRDFTADHNIKFKYPKQYLGMIEEGLMSKENHPIAFDYLKGLGISHIQLMPVYDFTGIDELKANESYNWGYNPNQYFVPEGSYASQPNHPYSRINELKQVIDTYHKENIGVIMDVVYNHVDEYADFPYEILVPGYSFRLDDKDMMTNYSGCGNDLDASKPMIRKLIIDSLKHWLSFYQMDGFRFDLMGLIDVNTMNEASQVLKELRPDCLIYGEGWRIDQNNQLAHMFNKKVSKDIGFFNDQFRDTLKGSTFNVLDKGFALGNMSYKKVVDAFLKAKSLLDVNQSINYIECHDNHTFFDKAMTIYNDAELVRKYQLIGSLLTILAPGTPFIHLGQEFYRSKSMVENSYNSGDGVNHIEWKSVDEYYEDIQIFRKIIALRKLMTSRIPKNIEWFDSALKITYDKYDVYIQLKAGTMVVDHTYPVYLSSFKLQEMNQKYLIDGIGILILERKEL</sequence>
<evidence type="ECO:0000259" key="2">
    <source>
        <dbReference type="SMART" id="SM00642"/>
    </source>
</evidence>
<dbReference type="GO" id="GO:0005975">
    <property type="term" value="P:carbohydrate metabolic process"/>
    <property type="evidence" value="ECO:0007669"/>
    <property type="project" value="InterPro"/>
</dbReference>
<protein>
    <submittedName>
        <fullName evidence="3">Type I pullulanase</fullName>
        <ecNumber evidence="3">3.2.1.41</ecNumber>
    </submittedName>
</protein>
<dbReference type="CDD" id="cd02860">
    <property type="entry name" value="E_set_Pullulanase"/>
    <property type="match status" value="1"/>
</dbReference>
<dbReference type="InterPro" id="IPR017853">
    <property type="entry name" value="GH"/>
</dbReference>
<dbReference type="Pfam" id="PF02922">
    <property type="entry name" value="CBM_48"/>
    <property type="match status" value="1"/>
</dbReference>
<dbReference type="RefSeq" id="WP_312030927.1">
    <property type="nucleotide sequence ID" value="NZ_CP051151.1"/>
</dbReference>
<dbReference type="InterPro" id="IPR040697">
    <property type="entry name" value="PulA_N1"/>
</dbReference>
<dbReference type="InterPro" id="IPR006047">
    <property type="entry name" value="GH13_cat_dom"/>
</dbReference>
<organism evidence="3 4">
    <name type="scientific">Hujiaoplasma nucleasis</name>
    <dbReference type="NCBI Taxonomy" id="2725268"/>
    <lineage>
        <taxon>Bacteria</taxon>
        <taxon>Bacillati</taxon>
        <taxon>Mycoplasmatota</taxon>
        <taxon>Mollicutes</taxon>
        <taxon>Candidatus Izemoplasmatales</taxon>
        <taxon>Hujiaoplasmataceae</taxon>
        <taxon>Hujiaoplasma</taxon>
    </lineage>
</organism>
<dbReference type="InterPro" id="IPR013783">
    <property type="entry name" value="Ig-like_fold"/>
</dbReference>
<dbReference type="PANTHER" id="PTHR43002">
    <property type="entry name" value="GLYCOGEN DEBRANCHING ENZYME"/>
    <property type="match status" value="1"/>
</dbReference>
<dbReference type="EC" id="3.2.1.41" evidence="3"/>
<dbReference type="AlphaFoldDB" id="A0A7L6N1G7"/>
<reference evidence="3 4" key="1">
    <citation type="submission" date="2020-04" db="EMBL/GenBank/DDBJ databases">
        <authorList>
            <person name="Zheng R.K."/>
            <person name="Sun C.M."/>
        </authorList>
    </citation>
    <scope>NUCLEOTIDE SEQUENCE [LARGE SCALE GENOMIC DNA]</scope>
    <source>
        <strain evidence="4">zrk29</strain>
    </source>
</reference>
<dbReference type="NCBIfam" id="TIGR02104">
    <property type="entry name" value="pulA_typeI"/>
    <property type="match status" value="1"/>
</dbReference>
<dbReference type="Proteomes" id="UP000512167">
    <property type="component" value="Chromosome"/>
</dbReference>
<evidence type="ECO:0000313" key="3">
    <source>
        <dbReference type="EMBL" id="QLY40106.1"/>
    </source>
</evidence>
<dbReference type="Gene3D" id="2.60.40.2320">
    <property type="match status" value="1"/>
</dbReference>
<accession>A0A7L6N1G7</accession>
<keyword evidence="4" id="KW-1185">Reference proteome</keyword>
<dbReference type="KEGG" id="tbk:HF295_04200"/>
<dbReference type="InterPro" id="IPR014756">
    <property type="entry name" value="Ig_E-set"/>
</dbReference>
<name>A0A7L6N1G7_9MOLU</name>
<dbReference type="Gene3D" id="3.20.20.80">
    <property type="entry name" value="Glycosidases"/>
    <property type="match status" value="1"/>
</dbReference>
<gene>
    <name evidence="3" type="primary">pulA</name>
    <name evidence="3" type="ORF">HF295_04200</name>
</gene>
<dbReference type="Pfam" id="PF00128">
    <property type="entry name" value="Alpha-amylase"/>
    <property type="match status" value="2"/>
</dbReference>
<keyword evidence="3" id="KW-0378">Hydrolase</keyword>
<dbReference type="CDD" id="cd11341">
    <property type="entry name" value="AmyAc_Pullulanase_LD-like"/>
    <property type="match status" value="1"/>
</dbReference>
<dbReference type="EMBL" id="CP051151">
    <property type="protein sequence ID" value="QLY40106.1"/>
    <property type="molecule type" value="Genomic_DNA"/>
</dbReference>
<keyword evidence="3" id="KW-0326">Glycosidase</keyword>
<dbReference type="Pfam" id="PF17999">
    <property type="entry name" value="PulA_N1"/>
    <property type="match status" value="1"/>
</dbReference>
<dbReference type="InterPro" id="IPR004193">
    <property type="entry name" value="Glyco_hydro_13_N"/>
</dbReference>
<dbReference type="SMART" id="SM00642">
    <property type="entry name" value="Aamy"/>
    <property type="match status" value="1"/>
</dbReference>
<dbReference type="GO" id="GO:0051060">
    <property type="term" value="F:pullulanase activity"/>
    <property type="evidence" value="ECO:0007669"/>
    <property type="project" value="UniProtKB-EC"/>
</dbReference>
<dbReference type="InterPro" id="IPR011840">
    <property type="entry name" value="PulA_typeI"/>
</dbReference>
<dbReference type="Gene3D" id="2.60.40.10">
    <property type="entry name" value="Immunoglobulins"/>
    <property type="match status" value="1"/>
</dbReference>
<evidence type="ECO:0000256" key="1">
    <source>
        <dbReference type="ARBA" id="ARBA00008061"/>
    </source>
</evidence>
<dbReference type="SUPFAM" id="SSF81296">
    <property type="entry name" value="E set domains"/>
    <property type="match status" value="1"/>
</dbReference>